<protein>
    <submittedName>
        <fullName evidence="2">Uncharacterized protein</fullName>
    </submittedName>
</protein>
<gene>
    <name evidence="2" type="ORF">T05_14825</name>
</gene>
<comment type="caution">
    <text evidence="2">The sequence shown here is derived from an EMBL/GenBank/DDBJ whole genome shotgun (WGS) entry which is preliminary data.</text>
</comment>
<feature type="transmembrane region" description="Helical" evidence="1">
    <location>
        <begin position="12"/>
        <end position="31"/>
    </location>
</feature>
<accession>A0A0V0TKH5</accession>
<dbReference type="Proteomes" id="UP000055048">
    <property type="component" value="Unassembled WGS sequence"/>
</dbReference>
<evidence type="ECO:0000313" key="2">
    <source>
        <dbReference type="EMBL" id="KRX39528.1"/>
    </source>
</evidence>
<dbReference type="AlphaFoldDB" id="A0A0V0TKH5"/>
<keyword evidence="1" id="KW-0472">Membrane</keyword>
<proteinExistence type="predicted"/>
<keyword evidence="1" id="KW-1133">Transmembrane helix</keyword>
<keyword evidence="1" id="KW-0812">Transmembrane</keyword>
<organism evidence="2 3">
    <name type="scientific">Trichinella murrelli</name>
    <dbReference type="NCBI Taxonomy" id="144512"/>
    <lineage>
        <taxon>Eukaryota</taxon>
        <taxon>Metazoa</taxon>
        <taxon>Ecdysozoa</taxon>
        <taxon>Nematoda</taxon>
        <taxon>Enoplea</taxon>
        <taxon>Dorylaimia</taxon>
        <taxon>Trichinellida</taxon>
        <taxon>Trichinellidae</taxon>
        <taxon>Trichinella</taxon>
    </lineage>
</organism>
<name>A0A0V0TKH5_9BILA</name>
<evidence type="ECO:0000313" key="3">
    <source>
        <dbReference type="Proteomes" id="UP000055048"/>
    </source>
</evidence>
<dbReference type="EMBL" id="JYDJ01000230">
    <property type="protein sequence ID" value="KRX39528.1"/>
    <property type="molecule type" value="Genomic_DNA"/>
</dbReference>
<keyword evidence="3" id="KW-1185">Reference proteome</keyword>
<sequence>MIEERKQWTSFIIIIIHLWYVSELLLSACTFDNIFIKIIALAANDRTVRKTPDSCLIILFFSFSFQSFFV</sequence>
<reference evidence="2 3" key="1">
    <citation type="submission" date="2015-01" db="EMBL/GenBank/DDBJ databases">
        <title>Evolution of Trichinella species and genotypes.</title>
        <authorList>
            <person name="Korhonen P.K."/>
            <person name="Edoardo P."/>
            <person name="Giuseppe L.R."/>
            <person name="Gasser R.B."/>
        </authorList>
    </citation>
    <scope>NUCLEOTIDE SEQUENCE [LARGE SCALE GENOMIC DNA]</scope>
    <source>
        <strain evidence="2">ISS417</strain>
    </source>
</reference>
<evidence type="ECO:0000256" key="1">
    <source>
        <dbReference type="SAM" id="Phobius"/>
    </source>
</evidence>